<dbReference type="PANTHER" id="PTHR22617:SF23">
    <property type="entry name" value="CHEMOTAXIS PROTEIN CHEW"/>
    <property type="match status" value="1"/>
</dbReference>
<dbReference type="PROSITE" id="PS50851">
    <property type="entry name" value="CHEW"/>
    <property type="match status" value="1"/>
</dbReference>
<dbReference type="InterPro" id="IPR036061">
    <property type="entry name" value="CheW-like_dom_sf"/>
</dbReference>
<feature type="domain" description="CheW-like" evidence="1">
    <location>
        <begin position="1"/>
        <end position="144"/>
    </location>
</feature>
<dbReference type="GO" id="GO:0006935">
    <property type="term" value="P:chemotaxis"/>
    <property type="evidence" value="ECO:0007669"/>
    <property type="project" value="InterPro"/>
</dbReference>
<dbReference type="GO" id="GO:0007165">
    <property type="term" value="P:signal transduction"/>
    <property type="evidence" value="ECO:0007669"/>
    <property type="project" value="InterPro"/>
</dbReference>
<evidence type="ECO:0000259" key="1">
    <source>
        <dbReference type="PROSITE" id="PS50851"/>
    </source>
</evidence>
<dbReference type="Gene3D" id="2.40.50.180">
    <property type="entry name" value="CheA-289, Domain 4"/>
    <property type="match status" value="1"/>
</dbReference>
<dbReference type="InterPro" id="IPR039315">
    <property type="entry name" value="CheW"/>
</dbReference>
<dbReference type="EMBL" id="UOGA01000292">
    <property type="protein sequence ID" value="VAX25219.1"/>
    <property type="molecule type" value="Genomic_DNA"/>
</dbReference>
<dbReference type="SMART" id="SM00260">
    <property type="entry name" value="CheW"/>
    <property type="match status" value="1"/>
</dbReference>
<dbReference type="InterPro" id="IPR002545">
    <property type="entry name" value="CheW-lke_dom"/>
</dbReference>
<accession>A0A3B1C4X3</accession>
<name>A0A3B1C4X3_9ZZZZ</name>
<reference evidence="2" key="1">
    <citation type="submission" date="2018-06" db="EMBL/GenBank/DDBJ databases">
        <authorList>
            <person name="Zhirakovskaya E."/>
        </authorList>
    </citation>
    <scope>NUCLEOTIDE SEQUENCE</scope>
</reference>
<gene>
    <name evidence="2" type="ORF">MNBD_NITROSPINAE04-633</name>
</gene>
<sequence length="150" mass="16738">MSKYIKFLLDQEHFSVDILVVQEIILPGEFKTTHIPNAPPYLRGVINLRGTIVALIDLRAKFEMSAVEETERSRIIICKIGGEKMIGVLVDALLNVVDIAAEKIERIRSESTIIDSRHIKGIYKEQDALVVIIDIKSAVLDDVADEAISP</sequence>
<protein>
    <submittedName>
        <fullName evidence="2">Positive regulator of CheA protein activity (CheW)</fullName>
    </submittedName>
</protein>
<proteinExistence type="predicted"/>
<organism evidence="2">
    <name type="scientific">hydrothermal vent metagenome</name>
    <dbReference type="NCBI Taxonomy" id="652676"/>
    <lineage>
        <taxon>unclassified sequences</taxon>
        <taxon>metagenomes</taxon>
        <taxon>ecological metagenomes</taxon>
    </lineage>
</organism>
<dbReference type="GO" id="GO:0005829">
    <property type="term" value="C:cytosol"/>
    <property type="evidence" value="ECO:0007669"/>
    <property type="project" value="TreeGrafter"/>
</dbReference>
<dbReference type="SUPFAM" id="SSF50341">
    <property type="entry name" value="CheW-like"/>
    <property type="match status" value="1"/>
</dbReference>
<dbReference type="Gene3D" id="2.30.30.40">
    <property type="entry name" value="SH3 Domains"/>
    <property type="match status" value="1"/>
</dbReference>
<dbReference type="AlphaFoldDB" id="A0A3B1C4X3"/>
<dbReference type="PANTHER" id="PTHR22617">
    <property type="entry name" value="CHEMOTAXIS SENSOR HISTIDINE KINASE-RELATED"/>
    <property type="match status" value="1"/>
</dbReference>
<dbReference type="Pfam" id="PF01584">
    <property type="entry name" value="CheW"/>
    <property type="match status" value="1"/>
</dbReference>
<evidence type="ECO:0000313" key="2">
    <source>
        <dbReference type="EMBL" id="VAX25219.1"/>
    </source>
</evidence>